<keyword evidence="5" id="KW-0482">Metalloprotease</keyword>
<dbReference type="SUPFAM" id="SSF69572">
    <property type="entry name" value="Activating enzymes of the ubiquitin-like proteins"/>
    <property type="match status" value="1"/>
</dbReference>
<feature type="domain" description="JAB" evidence="6">
    <location>
        <begin position="635"/>
        <end position="750"/>
    </location>
</feature>
<dbReference type="GO" id="GO:0006508">
    <property type="term" value="P:proteolysis"/>
    <property type="evidence" value="ECO:0007669"/>
    <property type="project" value="UniProtKB-KW"/>
</dbReference>
<keyword evidence="4" id="KW-0862">Zinc</keyword>
<gene>
    <name evidence="7" type="ORF">DI586_08140</name>
</gene>
<dbReference type="InterPro" id="IPR028090">
    <property type="entry name" value="JAB_dom_prok"/>
</dbReference>
<evidence type="ECO:0000256" key="4">
    <source>
        <dbReference type="ARBA" id="ARBA00022833"/>
    </source>
</evidence>
<dbReference type="InterPro" id="IPR032865">
    <property type="entry name" value="Prok-E2_A"/>
</dbReference>
<name>A0A2W5FMF4_9BACT</name>
<dbReference type="EMBL" id="QFOT01000094">
    <property type="protein sequence ID" value="PZP55020.1"/>
    <property type="molecule type" value="Genomic_DNA"/>
</dbReference>
<dbReference type="InterPro" id="IPR035985">
    <property type="entry name" value="Ubiquitin-activating_enz"/>
</dbReference>
<keyword evidence="1" id="KW-0645">Protease</keyword>
<dbReference type="GO" id="GO:0046872">
    <property type="term" value="F:metal ion binding"/>
    <property type="evidence" value="ECO:0007669"/>
    <property type="project" value="UniProtKB-KW"/>
</dbReference>
<organism evidence="7 8">
    <name type="scientific">Micavibrio aeruginosavorus</name>
    <dbReference type="NCBI Taxonomy" id="349221"/>
    <lineage>
        <taxon>Bacteria</taxon>
        <taxon>Pseudomonadati</taxon>
        <taxon>Bdellovibrionota</taxon>
        <taxon>Bdellovibrionia</taxon>
        <taxon>Bdellovibrionales</taxon>
        <taxon>Pseudobdellovibrionaceae</taxon>
        <taxon>Micavibrio</taxon>
    </lineage>
</organism>
<accession>A0A2W5FMF4</accession>
<proteinExistence type="predicted"/>
<dbReference type="Pfam" id="PF14457">
    <property type="entry name" value="Prok-E2_A"/>
    <property type="match status" value="1"/>
</dbReference>
<sequence>MPEISETVLRAIHDAKQHPSVISIAAPQHNVTSGISSFMLTLEIPLPNAWRASGQSPNGVKLFEEVRFDFSQKFPLKPPEISLRDNFSRELAHLQPWLTADKRPVPCIVLGDLGEFYINFGVLGIITQLVGWLSKAAEESLIDLDQGWEPRRRDNVSFTLVADEIAIRDTIDERGGFKFFAFRYNRIKDELTAQSLHGEISQDQFTINKKSVEKIFTERSWQNYPKNRSGTSLALVIWAGKSSSGDLIISDKYAPEDVSTLAGLKALSIAFECERSFDMAFGILQSTLAEFTADKTFAFPVIFCVRRPAKMIATDSNVELVPFLFEMGINPVFPEGNNTAVFPASLRQSINADLLFKLSGGDPAAPNSPKRLSLIGAGSLGSKIALHLARCGWSPSVIIDNKTMAPHNFARHALLPSPRVIQTLPPSYKAFMLAEAVENFGQNCQPLVADFIYLSSVKKEMKIVTGDKTFAVLNTTASLAVREAIGSIETNIRAMEAVMFSRGKVGVLVTEGKEKNPCLNDLFAEFFAICYYDASLKPLVFPNEESLLETVEIGQGCGSVTMPMSDGRLSVFSAGISERLLSFARAGLPHVGNILIGQLSEDDISASYKSIDVAPVIIVDIDDIGSWKIRLHDRAAKKIREEVSLYPTVETGGVLIGRISLHSKTFHVVDVLEAPEDSVRSASQFTLGRKGLHSKLDEYGNSSNWALYSLGTWHSHLVTSGPSQMDRDTAKIIGGYRTTPSILLIHTPGGYRALMADSFLEG</sequence>
<dbReference type="Pfam" id="PF14464">
    <property type="entry name" value="Prok-JAB"/>
    <property type="match status" value="1"/>
</dbReference>
<evidence type="ECO:0000259" key="6">
    <source>
        <dbReference type="Pfam" id="PF14464"/>
    </source>
</evidence>
<keyword evidence="2" id="KW-0479">Metal-binding</keyword>
<dbReference type="GO" id="GO:0008641">
    <property type="term" value="F:ubiquitin-like modifier activating enzyme activity"/>
    <property type="evidence" value="ECO:0007669"/>
    <property type="project" value="InterPro"/>
</dbReference>
<dbReference type="Proteomes" id="UP000249739">
    <property type="component" value="Unassembled WGS sequence"/>
</dbReference>
<dbReference type="Gene3D" id="3.40.50.720">
    <property type="entry name" value="NAD(P)-binding Rossmann-like Domain"/>
    <property type="match status" value="1"/>
</dbReference>
<evidence type="ECO:0000256" key="1">
    <source>
        <dbReference type="ARBA" id="ARBA00022670"/>
    </source>
</evidence>
<protein>
    <recommendedName>
        <fullName evidence="6">JAB domain-containing protein</fullName>
    </recommendedName>
</protein>
<evidence type="ECO:0000256" key="2">
    <source>
        <dbReference type="ARBA" id="ARBA00022723"/>
    </source>
</evidence>
<keyword evidence="3" id="KW-0378">Hydrolase</keyword>
<evidence type="ECO:0000256" key="5">
    <source>
        <dbReference type="ARBA" id="ARBA00023049"/>
    </source>
</evidence>
<reference evidence="7 8" key="1">
    <citation type="submission" date="2017-08" db="EMBL/GenBank/DDBJ databases">
        <title>Infants hospitalized years apart are colonized by the same room-sourced microbial strains.</title>
        <authorList>
            <person name="Brooks B."/>
            <person name="Olm M.R."/>
            <person name="Firek B.A."/>
            <person name="Baker R."/>
            <person name="Thomas B.C."/>
            <person name="Morowitz M.J."/>
            <person name="Banfield J.F."/>
        </authorList>
    </citation>
    <scope>NUCLEOTIDE SEQUENCE [LARGE SCALE GENOMIC DNA]</scope>
    <source>
        <strain evidence="7">S2_006_000_R2_64</strain>
    </source>
</reference>
<evidence type="ECO:0000313" key="8">
    <source>
        <dbReference type="Proteomes" id="UP000249739"/>
    </source>
</evidence>
<comment type="caution">
    <text evidence="7">The sequence shown here is derived from an EMBL/GenBank/DDBJ whole genome shotgun (WGS) entry which is preliminary data.</text>
</comment>
<evidence type="ECO:0000256" key="3">
    <source>
        <dbReference type="ARBA" id="ARBA00022801"/>
    </source>
</evidence>
<dbReference type="GO" id="GO:0008237">
    <property type="term" value="F:metallopeptidase activity"/>
    <property type="evidence" value="ECO:0007669"/>
    <property type="project" value="UniProtKB-KW"/>
</dbReference>
<dbReference type="AlphaFoldDB" id="A0A2W5FMF4"/>
<dbReference type="Gene3D" id="3.40.140.10">
    <property type="entry name" value="Cytidine Deaminase, domain 2"/>
    <property type="match status" value="1"/>
</dbReference>
<evidence type="ECO:0000313" key="7">
    <source>
        <dbReference type="EMBL" id="PZP55020.1"/>
    </source>
</evidence>